<keyword evidence="2" id="KW-1185">Reference proteome</keyword>
<sequence length="102" mass="11363">MLLLEDVQARHTNDLDQQSAAVKELRTTCHEELASICKEFKSEVETMQVCFQTISDAVSLPTAVPETVMDPCEVRFDGVPNEVDASAYTTYENFESNRTGSV</sequence>
<proteinExistence type="predicted"/>
<evidence type="ECO:0000313" key="2">
    <source>
        <dbReference type="Proteomes" id="UP001627154"/>
    </source>
</evidence>
<name>A0ABD2WHF4_9HYME</name>
<comment type="caution">
    <text evidence="1">The sequence shown here is derived from an EMBL/GenBank/DDBJ whole genome shotgun (WGS) entry which is preliminary data.</text>
</comment>
<protein>
    <submittedName>
        <fullName evidence="1">Uncharacterized protein</fullName>
    </submittedName>
</protein>
<reference evidence="1 2" key="1">
    <citation type="journal article" date="2024" name="bioRxiv">
        <title>A reference genome for Trichogramma kaykai: A tiny desert-dwelling parasitoid wasp with competing sex-ratio distorters.</title>
        <authorList>
            <person name="Culotta J."/>
            <person name="Lindsey A.R."/>
        </authorList>
    </citation>
    <scope>NUCLEOTIDE SEQUENCE [LARGE SCALE GENOMIC DNA]</scope>
    <source>
        <strain evidence="1 2">KSX58</strain>
    </source>
</reference>
<dbReference type="EMBL" id="JBJJXI010000106">
    <property type="protein sequence ID" value="KAL3392383.1"/>
    <property type="molecule type" value="Genomic_DNA"/>
</dbReference>
<evidence type="ECO:0000313" key="1">
    <source>
        <dbReference type="EMBL" id="KAL3392383.1"/>
    </source>
</evidence>
<organism evidence="1 2">
    <name type="scientific">Trichogramma kaykai</name>
    <dbReference type="NCBI Taxonomy" id="54128"/>
    <lineage>
        <taxon>Eukaryota</taxon>
        <taxon>Metazoa</taxon>
        <taxon>Ecdysozoa</taxon>
        <taxon>Arthropoda</taxon>
        <taxon>Hexapoda</taxon>
        <taxon>Insecta</taxon>
        <taxon>Pterygota</taxon>
        <taxon>Neoptera</taxon>
        <taxon>Endopterygota</taxon>
        <taxon>Hymenoptera</taxon>
        <taxon>Apocrita</taxon>
        <taxon>Proctotrupomorpha</taxon>
        <taxon>Chalcidoidea</taxon>
        <taxon>Trichogrammatidae</taxon>
        <taxon>Trichogramma</taxon>
    </lineage>
</organism>
<gene>
    <name evidence="1" type="ORF">TKK_013205</name>
</gene>
<dbReference type="AlphaFoldDB" id="A0ABD2WHF4"/>
<dbReference type="Proteomes" id="UP001627154">
    <property type="component" value="Unassembled WGS sequence"/>
</dbReference>
<accession>A0ABD2WHF4</accession>